<evidence type="ECO:0000313" key="2">
    <source>
        <dbReference type="EMBL" id="MDB8002482.1"/>
    </source>
</evidence>
<sequence length="59" mass="6419">MIKLTKEQVVSIHSSLIKASGGTDGVRDDGLLESALESPFQTFDGHDFYPSIIQKAARI</sequence>
<dbReference type="InterPro" id="IPR053737">
    <property type="entry name" value="Type_II_TA_Toxin"/>
</dbReference>
<dbReference type="Proteomes" id="UP001210809">
    <property type="component" value="Unassembled WGS sequence"/>
</dbReference>
<feature type="domain" description="Fido" evidence="1">
    <location>
        <begin position="4"/>
        <end position="58"/>
    </location>
</feature>
<accession>A0AAW6D122</accession>
<comment type="caution">
    <text evidence="2">The sequence shown here is derived from an EMBL/GenBank/DDBJ whole genome shotgun (WGS) entry which is preliminary data.</text>
</comment>
<evidence type="ECO:0000313" key="3">
    <source>
        <dbReference type="Proteomes" id="UP001210809"/>
    </source>
</evidence>
<dbReference type="InterPro" id="IPR003812">
    <property type="entry name" value="Fido"/>
</dbReference>
<dbReference type="EMBL" id="JAQLXW010000001">
    <property type="protein sequence ID" value="MDB8002482.1"/>
    <property type="molecule type" value="Genomic_DNA"/>
</dbReference>
<evidence type="ECO:0000259" key="1">
    <source>
        <dbReference type="Pfam" id="PF02661"/>
    </source>
</evidence>
<organism evidence="2 3">
    <name type="scientific">[Eubacterium] siraeum</name>
    <dbReference type="NCBI Taxonomy" id="39492"/>
    <lineage>
        <taxon>Bacteria</taxon>
        <taxon>Bacillati</taxon>
        <taxon>Bacillota</taxon>
        <taxon>Clostridia</taxon>
        <taxon>Eubacteriales</taxon>
        <taxon>Oscillospiraceae</taxon>
        <taxon>Oscillospiraceae incertae sedis</taxon>
    </lineage>
</organism>
<dbReference type="Gene3D" id="1.20.120.1870">
    <property type="entry name" value="Fic/DOC protein, Fido domain"/>
    <property type="match status" value="1"/>
</dbReference>
<gene>
    <name evidence="2" type="ORF">PNE09_00220</name>
</gene>
<dbReference type="AlphaFoldDB" id="A0AAW6D122"/>
<reference evidence="2" key="1">
    <citation type="submission" date="2023-01" db="EMBL/GenBank/DDBJ databases">
        <title>Human gut microbiome strain richness.</title>
        <authorList>
            <person name="Chen-Liaw A."/>
        </authorList>
    </citation>
    <scope>NUCLEOTIDE SEQUENCE</scope>
    <source>
        <strain evidence="2">1001283st1_G1_1001283B150217_161031</strain>
    </source>
</reference>
<dbReference type="Pfam" id="PF02661">
    <property type="entry name" value="Fic"/>
    <property type="match status" value="1"/>
</dbReference>
<name>A0AAW6D122_9FIRM</name>
<protein>
    <submittedName>
        <fullName evidence="2">Fic family protein</fullName>
    </submittedName>
</protein>
<proteinExistence type="predicted"/>